<sequence>MITNDKLKWQNGGFTLIEILISIGICGVVVTGVASMNTWLSSSVAKEAAKVDREIENTEMLKLVTQPVYFGALKEFPENIQLQQCMTVDKIDCDTTKEYPFFSFNLSTKLPLKFASISDTATNISNELSFRVHCPNNATSCDRASYFTVTAKTYLNYLNFKTAVIEKRGIVSPDFTNIVTFVPDSTVANGRPVNVVIFLDNSNSMIFAKDQIKVALDDLIIKLSNMNVTVGIYSLATVINTAWSQYYIDGSGNQVSPIPNPIPPGFVYYSQMIDNTYWMDTSSTSTFDPVSYIGSPYSINHIFPFIPNEDATLHANKVQSLRNLIDSYFNVPNIDNDTPLCTMLKFLEMPGTKAPFVFDQFTPTVFMVITNEDDQTDFSIPWHQANKCKKGKLTEFKQSDNMYTYNGKVQLRNLRVTANVTIDGAPGTYTIGVASPILPYNPSYASLADCSADLPLMSQSEIESLVAKYFKTFLPNIIYTIGAGYSIESCRTFNQTHKLGLNYPSPQPICENVTNGQLQVPINYVTNSCRETLFNQSVGTTQIEYDIIPGISDPIEATYQSLKNHVNLSNFFYMPIVHTDATTCPMTTGSSVGTRYLALGNKTGINSKPTPICSPDYSAQLSQMDTWITSFASNDIKLTAVVAANLNAVELLRNGTTILLTANVDYSLTGTTLVFKPGVLLPNDVIRVYLK</sequence>
<protein>
    <submittedName>
        <fullName evidence="2">Prepilin-type N-terminal cleavage/methylation domain-containing protein</fullName>
    </submittedName>
</protein>
<dbReference type="InterPro" id="IPR012902">
    <property type="entry name" value="N_methyl_site"/>
</dbReference>
<organism evidence="2 3">
    <name type="scientific">Bdellovibrio svalbardensis</name>
    <dbReference type="NCBI Taxonomy" id="2972972"/>
    <lineage>
        <taxon>Bacteria</taxon>
        <taxon>Pseudomonadati</taxon>
        <taxon>Bdellovibrionota</taxon>
        <taxon>Bdellovibrionia</taxon>
        <taxon>Bdellovibrionales</taxon>
        <taxon>Pseudobdellovibrionaceae</taxon>
        <taxon>Bdellovibrio</taxon>
    </lineage>
</organism>
<accession>A0ABT6DKB9</accession>
<evidence type="ECO:0000313" key="2">
    <source>
        <dbReference type="EMBL" id="MDG0815553.1"/>
    </source>
</evidence>
<keyword evidence="1" id="KW-0812">Transmembrane</keyword>
<evidence type="ECO:0000313" key="3">
    <source>
        <dbReference type="Proteomes" id="UP001152321"/>
    </source>
</evidence>
<evidence type="ECO:0000256" key="1">
    <source>
        <dbReference type="SAM" id="Phobius"/>
    </source>
</evidence>
<proteinExistence type="predicted"/>
<dbReference type="Proteomes" id="UP001152321">
    <property type="component" value="Unassembled WGS sequence"/>
</dbReference>
<dbReference type="NCBIfam" id="TIGR02532">
    <property type="entry name" value="IV_pilin_GFxxxE"/>
    <property type="match status" value="1"/>
</dbReference>
<feature type="transmembrane region" description="Helical" evidence="1">
    <location>
        <begin position="12"/>
        <end position="34"/>
    </location>
</feature>
<gene>
    <name evidence="2" type="ORF">NWE73_04200</name>
</gene>
<comment type="caution">
    <text evidence="2">The sequence shown here is derived from an EMBL/GenBank/DDBJ whole genome shotgun (WGS) entry which is preliminary data.</text>
</comment>
<dbReference type="EMBL" id="JANRMI010000001">
    <property type="protein sequence ID" value="MDG0815553.1"/>
    <property type="molecule type" value="Genomic_DNA"/>
</dbReference>
<dbReference type="Pfam" id="PF07963">
    <property type="entry name" value="N_methyl"/>
    <property type="match status" value="1"/>
</dbReference>
<name>A0ABT6DKB9_9BACT</name>
<keyword evidence="3" id="KW-1185">Reference proteome</keyword>
<reference evidence="2" key="1">
    <citation type="submission" date="2022-08" db="EMBL/GenBank/DDBJ databases">
        <title>Novel Bdellovibrio Species Isolated from Svalbard: Designation Bdellovibrio svalbardensis.</title>
        <authorList>
            <person name="Mitchell R.J."/>
            <person name="Choi S.Y."/>
        </authorList>
    </citation>
    <scope>NUCLEOTIDE SEQUENCE</scope>
    <source>
        <strain evidence="2">PAP01</strain>
    </source>
</reference>
<keyword evidence="1" id="KW-0472">Membrane</keyword>
<dbReference type="RefSeq" id="WP_277577028.1">
    <property type="nucleotide sequence ID" value="NZ_JANRMI010000001.1"/>
</dbReference>
<keyword evidence="1" id="KW-1133">Transmembrane helix</keyword>